<evidence type="ECO:0000256" key="2">
    <source>
        <dbReference type="ARBA" id="ARBA00022448"/>
    </source>
</evidence>
<dbReference type="GO" id="GO:0005886">
    <property type="term" value="C:plasma membrane"/>
    <property type="evidence" value="ECO:0007669"/>
    <property type="project" value="UniProtKB-SubCell"/>
</dbReference>
<feature type="transmembrane region" description="Helical" evidence="7">
    <location>
        <begin position="390"/>
        <end position="409"/>
    </location>
</feature>
<feature type="transmembrane region" description="Helical" evidence="7">
    <location>
        <begin position="325"/>
        <end position="347"/>
    </location>
</feature>
<dbReference type="Pfam" id="PF01554">
    <property type="entry name" value="MatE"/>
    <property type="match status" value="2"/>
</dbReference>
<evidence type="ECO:0000256" key="7">
    <source>
        <dbReference type="SAM" id="Phobius"/>
    </source>
</evidence>
<dbReference type="AlphaFoldDB" id="E3DN00"/>
<reference evidence="9" key="1">
    <citation type="submission" date="2010-10" db="EMBL/GenBank/DDBJ databases">
        <title>The complete genome of Halanaerobium praevalens DSM 2228.</title>
        <authorList>
            <consortium name="US DOE Joint Genome Institute (JGI-PGF)"/>
            <person name="Lucas S."/>
            <person name="Copeland A."/>
            <person name="Lapidus A."/>
            <person name="Glavina del Rio T."/>
            <person name="Dalin E."/>
            <person name="Tice H."/>
            <person name="Bruce D."/>
            <person name="Goodwin L."/>
            <person name="Pitluck S."/>
            <person name="Kyrpides N."/>
            <person name="Mavromatis K."/>
            <person name="Ivanova N."/>
            <person name="Ovchinnikova G."/>
            <person name="Chertkov O."/>
            <person name="Detter J.C."/>
            <person name="Han C."/>
            <person name="Larimer F."/>
            <person name="Land M."/>
            <person name="Hauser L."/>
            <person name="Markowitz V."/>
            <person name="Cheng J.-F."/>
            <person name="Hugenholtz P."/>
            <person name="Woyke T."/>
            <person name="Wu D."/>
            <person name="Tindall B."/>
            <person name="Pomrenke H.G."/>
            <person name="Brambilla E."/>
            <person name="Klenk H.-P."/>
            <person name="Eisen J.A."/>
        </authorList>
    </citation>
    <scope>NUCLEOTIDE SEQUENCE [LARGE SCALE GENOMIC DNA]</scope>
    <source>
        <strain evidence="9">ATCC 33744 / DSM 2228 / GSL</strain>
    </source>
</reference>
<dbReference type="KEGG" id="hpk:Hprae_1356"/>
<evidence type="ECO:0000256" key="1">
    <source>
        <dbReference type="ARBA" id="ARBA00004651"/>
    </source>
</evidence>
<keyword evidence="3" id="KW-1003">Cell membrane</keyword>
<feature type="transmembrane region" description="Helical" evidence="7">
    <location>
        <begin position="359"/>
        <end position="378"/>
    </location>
</feature>
<dbReference type="InterPro" id="IPR002528">
    <property type="entry name" value="MATE_fam"/>
</dbReference>
<feature type="transmembrane region" description="Helical" evidence="7">
    <location>
        <begin position="285"/>
        <end position="304"/>
    </location>
</feature>
<keyword evidence="2" id="KW-0813">Transport</keyword>
<feature type="transmembrane region" description="Helical" evidence="7">
    <location>
        <begin position="56"/>
        <end position="79"/>
    </location>
</feature>
<comment type="subcellular location">
    <subcellularLocation>
        <location evidence="1">Cell membrane</location>
        <topology evidence="1">Multi-pass membrane protein</topology>
    </subcellularLocation>
</comment>
<evidence type="ECO:0000256" key="6">
    <source>
        <dbReference type="ARBA" id="ARBA00023136"/>
    </source>
</evidence>
<feature type="transmembrane region" description="Helical" evidence="7">
    <location>
        <begin position="415"/>
        <end position="439"/>
    </location>
</feature>
<keyword evidence="6 7" id="KW-0472">Membrane</keyword>
<feature type="transmembrane region" description="Helical" evidence="7">
    <location>
        <begin position="21"/>
        <end position="44"/>
    </location>
</feature>
<dbReference type="STRING" id="572479.Hprae_1356"/>
<dbReference type="InterPro" id="IPR048279">
    <property type="entry name" value="MdtK-like"/>
</dbReference>
<feature type="transmembrane region" description="Helical" evidence="7">
    <location>
        <begin position="170"/>
        <end position="189"/>
    </location>
</feature>
<dbReference type="GO" id="GO:0015297">
    <property type="term" value="F:antiporter activity"/>
    <property type="evidence" value="ECO:0007669"/>
    <property type="project" value="InterPro"/>
</dbReference>
<proteinExistence type="predicted"/>
<dbReference type="Proteomes" id="UP000006866">
    <property type="component" value="Chromosome"/>
</dbReference>
<protein>
    <submittedName>
        <fullName evidence="8">MATE efflux family protein</fullName>
    </submittedName>
</protein>
<dbReference type="eggNOG" id="COG0534">
    <property type="taxonomic scope" value="Bacteria"/>
</dbReference>
<evidence type="ECO:0000313" key="8">
    <source>
        <dbReference type="EMBL" id="ADO77489.1"/>
    </source>
</evidence>
<keyword evidence="9" id="KW-1185">Reference proteome</keyword>
<sequence length="455" mass="49532">MTKISEAKLTKGKIIPQLIKLTLPMILGMLGMVIFNLTDTYFIGKLGANQLAALSFTFPVVLIINSFTQGIGIGTTSIISKYIGARKNNKVKKIATDSLILGLIISVLVFILGSLTIRPLFSILGASGVILNYIEEYMTIWYFGSFMVVIPMIGNNIIRSLGDTKIPGLIMGLSALINVILDPMLIFGYGPLPILGIKGAAIATVLARAITTLTAISILYFRENIIYFSKFKLKDTFKSWKQIIYIGIPNSLVQMALPLSSAIITKILATYGPNVVAGFGVATKIEFFAMSFIMALNSVIGPFIGQNLGSKLFKRVNKGLKFGELFSLITGFILAIILSTFAKNIAALFNQNPEVIKTVTSYLLIVSFTYGLQGILKIDSTILNVLNKPIQAALLIFSQTFLIYLPLALVGSHLIGVSGIFIALSISYLISGFLAHLIVQKNFNLYKKNSLKKVS</sequence>
<evidence type="ECO:0000256" key="5">
    <source>
        <dbReference type="ARBA" id="ARBA00022989"/>
    </source>
</evidence>
<dbReference type="PIRSF" id="PIRSF006603">
    <property type="entry name" value="DinF"/>
    <property type="match status" value="1"/>
</dbReference>
<accession>E3DN00</accession>
<feature type="transmembrane region" description="Helical" evidence="7">
    <location>
        <begin position="140"/>
        <end position="158"/>
    </location>
</feature>
<reference evidence="8 9" key="2">
    <citation type="journal article" date="2011" name="Stand. Genomic Sci.">
        <title>Complete genome sequence of the extremely halophilic Halanaerobium praevalens type strain (GSL).</title>
        <authorList>
            <person name="Ivanova N."/>
            <person name="Sikorski J."/>
            <person name="Chertkov O."/>
            <person name="Nolan M."/>
            <person name="Lucas S."/>
            <person name="Hammon N."/>
            <person name="Deshpande S."/>
            <person name="Cheng J.F."/>
            <person name="Tapia R."/>
            <person name="Han C."/>
            <person name="Goodwin L."/>
            <person name="Pitluck S."/>
            <person name="Huntemann M."/>
            <person name="Liolios K."/>
            <person name="Pagani I."/>
            <person name="Mavromatis K."/>
            <person name="Ovchinikova G."/>
            <person name="Pati A."/>
            <person name="Chen A."/>
            <person name="Palaniappan K."/>
            <person name="Land M."/>
            <person name="Hauser L."/>
            <person name="Brambilla E.M."/>
            <person name="Kannan K.P."/>
            <person name="Rohde M."/>
            <person name="Tindall B.J."/>
            <person name="Goker M."/>
            <person name="Detter J.C."/>
            <person name="Woyke T."/>
            <person name="Bristow J."/>
            <person name="Eisen J.A."/>
            <person name="Markowitz V."/>
            <person name="Hugenholtz P."/>
            <person name="Kyrpides N.C."/>
            <person name="Klenk H.P."/>
            <person name="Lapidus A."/>
        </authorList>
    </citation>
    <scope>NUCLEOTIDE SEQUENCE [LARGE SCALE GENOMIC DNA]</scope>
    <source>
        <strain evidence="9">ATCC 33744 / DSM 2228 / GSL</strain>
    </source>
</reference>
<dbReference type="PATRIC" id="fig|572479.3.peg.1372"/>
<dbReference type="OrthoDB" id="9776324at2"/>
<organism evidence="8 9">
    <name type="scientific">Halanaerobium praevalens (strain ATCC 33744 / DSM 2228 / GSL)</name>
    <dbReference type="NCBI Taxonomy" id="572479"/>
    <lineage>
        <taxon>Bacteria</taxon>
        <taxon>Bacillati</taxon>
        <taxon>Bacillota</taxon>
        <taxon>Clostridia</taxon>
        <taxon>Halanaerobiales</taxon>
        <taxon>Halanaerobiaceae</taxon>
        <taxon>Halanaerobium</taxon>
    </lineage>
</organism>
<keyword evidence="4 7" id="KW-0812">Transmembrane</keyword>
<name>E3DN00_HALPG</name>
<dbReference type="EMBL" id="CP002175">
    <property type="protein sequence ID" value="ADO77489.1"/>
    <property type="molecule type" value="Genomic_DNA"/>
</dbReference>
<evidence type="ECO:0000256" key="4">
    <source>
        <dbReference type="ARBA" id="ARBA00022692"/>
    </source>
</evidence>
<feature type="transmembrane region" description="Helical" evidence="7">
    <location>
        <begin position="201"/>
        <end position="222"/>
    </location>
</feature>
<gene>
    <name evidence="8" type="ordered locus">Hprae_1356</name>
</gene>
<dbReference type="NCBIfam" id="TIGR00797">
    <property type="entry name" value="matE"/>
    <property type="match status" value="1"/>
</dbReference>
<dbReference type="PANTHER" id="PTHR43549">
    <property type="entry name" value="MULTIDRUG RESISTANCE PROTEIN YPNP-RELATED"/>
    <property type="match status" value="1"/>
</dbReference>
<feature type="transmembrane region" description="Helical" evidence="7">
    <location>
        <begin position="99"/>
        <end position="120"/>
    </location>
</feature>
<keyword evidence="5 7" id="KW-1133">Transmembrane helix</keyword>
<evidence type="ECO:0000256" key="3">
    <source>
        <dbReference type="ARBA" id="ARBA00022475"/>
    </source>
</evidence>
<dbReference type="PANTHER" id="PTHR43549:SF3">
    <property type="entry name" value="MULTIDRUG RESISTANCE PROTEIN YPNP-RELATED"/>
    <property type="match status" value="1"/>
</dbReference>
<dbReference type="CDD" id="cd13149">
    <property type="entry name" value="MATE_like_2"/>
    <property type="match status" value="1"/>
</dbReference>
<dbReference type="InterPro" id="IPR052031">
    <property type="entry name" value="Membrane_Transporter-Flippase"/>
</dbReference>
<feature type="transmembrane region" description="Helical" evidence="7">
    <location>
        <begin position="243"/>
        <end position="265"/>
    </location>
</feature>
<dbReference type="RefSeq" id="WP_014553516.1">
    <property type="nucleotide sequence ID" value="NC_017455.1"/>
</dbReference>
<dbReference type="GO" id="GO:0042910">
    <property type="term" value="F:xenobiotic transmembrane transporter activity"/>
    <property type="evidence" value="ECO:0007669"/>
    <property type="project" value="InterPro"/>
</dbReference>
<dbReference type="HOGENOM" id="CLU_012893_5_3_9"/>
<evidence type="ECO:0000313" key="9">
    <source>
        <dbReference type="Proteomes" id="UP000006866"/>
    </source>
</evidence>